<evidence type="ECO:0000256" key="1">
    <source>
        <dbReference type="SAM" id="MobiDB-lite"/>
    </source>
</evidence>
<gene>
    <name evidence="2" type="ORF">D806_032980</name>
</gene>
<evidence type="ECO:0000313" key="2">
    <source>
        <dbReference type="EMBL" id="AWT54270.1"/>
    </source>
</evidence>
<sequence length="109" mass="11443">MAEGIASLASVEVGMSLRVRGQSATTRIDPVSVADRSVVVTPAADGVTRPPHQHHEQANDQQDDADDQDNMGERECGGKAGKEEPQNDPVCGALGFSLSRGVRAGTVEF</sequence>
<dbReference type="AlphaFoldDB" id="A0A2U9PR61"/>
<feature type="compositionally biased region" description="Acidic residues" evidence="1">
    <location>
        <begin position="61"/>
        <end position="70"/>
    </location>
</feature>
<feature type="compositionally biased region" description="Basic and acidic residues" evidence="1">
    <location>
        <begin position="71"/>
        <end position="85"/>
    </location>
</feature>
<organism evidence="2 3">
    <name type="scientific">Mycolicibacterium smegmatis (strain MKD8)</name>
    <name type="common">Mycobacterium smegmatis</name>
    <dbReference type="NCBI Taxonomy" id="1214915"/>
    <lineage>
        <taxon>Bacteria</taxon>
        <taxon>Bacillati</taxon>
        <taxon>Actinomycetota</taxon>
        <taxon>Actinomycetes</taxon>
        <taxon>Mycobacteriales</taxon>
        <taxon>Mycobacteriaceae</taxon>
        <taxon>Mycolicibacterium</taxon>
    </lineage>
</organism>
<reference evidence="2 3" key="1">
    <citation type="journal article" date="2013" name="Genome Announc.">
        <title>Draft genome sequence of MKD8, a conjugal recipient Mycobacterium smegmatis strain.</title>
        <authorList>
            <person name="Gray T.A."/>
            <person name="Palumbo M.J."/>
            <person name="Derbyshire K.M."/>
        </authorList>
    </citation>
    <scope>NUCLEOTIDE SEQUENCE [LARGE SCALE GENOMIC DNA]</scope>
    <source>
        <strain evidence="2 3">MKD8</strain>
    </source>
</reference>
<protein>
    <submittedName>
        <fullName evidence="2">Uncharacterized protein</fullName>
    </submittedName>
</protein>
<accession>A0A2U9PR61</accession>
<feature type="region of interest" description="Disordered" evidence="1">
    <location>
        <begin position="37"/>
        <end position="95"/>
    </location>
</feature>
<dbReference type="EMBL" id="CP027541">
    <property type="protein sequence ID" value="AWT54270.1"/>
    <property type="molecule type" value="Genomic_DNA"/>
</dbReference>
<name>A0A2U9PR61_MYCSE</name>
<dbReference type="Proteomes" id="UP000011200">
    <property type="component" value="Chromosome"/>
</dbReference>
<proteinExistence type="predicted"/>
<reference evidence="3" key="2">
    <citation type="submission" date="2018-03" db="EMBL/GenBank/DDBJ databases">
        <authorList>
            <person name="Derbyshire K."/>
            <person name="Gray T.A."/>
            <person name="Champion M."/>
        </authorList>
    </citation>
    <scope>NUCLEOTIDE SEQUENCE [LARGE SCALE GENOMIC DNA]</scope>
    <source>
        <strain evidence="3">MKD8</strain>
    </source>
</reference>
<evidence type="ECO:0000313" key="3">
    <source>
        <dbReference type="Proteomes" id="UP000011200"/>
    </source>
</evidence>